<evidence type="ECO:0000256" key="8">
    <source>
        <dbReference type="ARBA" id="ARBA00023136"/>
    </source>
</evidence>
<dbReference type="HOGENOM" id="CLU_058641_2_0_1"/>
<comment type="similarity">
    <text evidence="2 11">Belongs to the G-protein coupled receptor 1 family.</text>
</comment>
<dbReference type="GO" id="GO:0005886">
    <property type="term" value="C:plasma membrane"/>
    <property type="evidence" value="ECO:0007669"/>
    <property type="project" value="UniProtKB-SubCell"/>
</dbReference>
<dbReference type="eggNOG" id="ENOG502RZ5R">
    <property type="taxonomic scope" value="Eukaryota"/>
</dbReference>
<evidence type="ECO:0000256" key="5">
    <source>
        <dbReference type="ARBA" id="ARBA00022692"/>
    </source>
</evidence>
<dbReference type="InParanoid" id="H3BH68"/>
<evidence type="ECO:0000256" key="9">
    <source>
        <dbReference type="ARBA" id="ARBA00023170"/>
    </source>
</evidence>
<dbReference type="Pfam" id="PF03402">
    <property type="entry name" value="V1R"/>
    <property type="match status" value="1"/>
</dbReference>
<keyword evidence="8 11" id="KW-0472">Membrane</keyword>
<keyword evidence="4 11" id="KW-0589">Pheromone response</keyword>
<evidence type="ECO:0000256" key="4">
    <source>
        <dbReference type="ARBA" id="ARBA00022507"/>
    </source>
</evidence>
<dbReference type="Proteomes" id="UP000008672">
    <property type="component" value="Unassembled WGS sequence"/>
</dbReference>
<keyword evidence="5 11" id="KW-0812">Transmembrane</keyword>
<feature type="transmembrane region" description="Helical" evidence="11">
    <location>
        <begin position="131"/>
        <end position="152"/>
    </location>
</feature>
<dbReference type="GO" id="GO:0016503">
    <property type="term" value="F:pheromone receptor activity"/>
    <property type="evidence" value="ECO:0007669"/>
    <property type="project" value="InterPro"/>
</dbReference>
<feature type="domain" description="G-protein coupled receptors family 1 profile" evidence="12">
    <location>
        <begin position="25"/>
        <end position="289"/>
    </location>
</feature>
<keyword evidence="7 11" id="KW-0297">G-protein coupled receptor</keyword>
<proteinExistence type="inferred from homology"/>
<feature type="transmembrane region" description="Helical" evidence="11">
    <location>
        <begin position="239"/>
        <end position="261"/>
    </location>
</feature>
<evidence type="ECO:0000256" key="6">
    <source>
        <dbReference type="ARBA" id="ARBA00022989"/>
    </source>
</evidence>
<evidence type="ECO:0000256" key="3">
    <source>
        <dbReference type="ARBA" id="ARBA00022475"/>
    </source>
</evidence>
<dbReference type="OMA" id="CFQCLLI"/>
<feature type="transmembrane region" description="Helical" evidence="11">
    <location>
        <begin position="48"/>
        <end position="67"/>
    </location>
</feature>
<feature type="transmembrane region" description="Helical" evidence="11">
    <location>
        <begin position="88"/>
        <end position="111"/>
    </location>
</feature>
<dbReference type="AlphaFoldDB" id="H3BH68"/>
<evidence type="ECO:0000256" key="11">
    <source>
        <dbReference type="RuleBase" id="RU364061"/>
    </source>
</evidence>
<keyword evidence="10 11" id="KW-0807">Transducer</keyword>
<evidence type="ECO:0000313" key="13">
    <source>
        <dbReference type="Ensembl" id="ENSLACP00000021239.1"/>
    </source>
</evidence>
<reference evidence="13" key="3">
    <citation type="submission" date="2025-09" db="UniProtKB">
        <authorList>
            <consortium name="Ensembl"/>
        </authorList>
    </citation>
    <scope>IDENTIFICATION</scope>
</reference>
<dbReference type="EMBL" id="AFYH01009450">
    <property type="status" value="NOT_ANNOTATED_CDS"/>
    <property type="molecule type" value="Genomic_DNA"/>
</dbReference>
<dbReference type="InterPro" id="IPR017452">
    <property type="entry name" value="GPCR_Rhodpsn_7TM"/>
</dbReference>
<organism evidence="13 14">
    <name type="scientific">Latimeria chalumnae</name>
    <name type="common">Coelacanth</name>
    <dbReference type="NCBI Taxonomy" id="7897"/>
    <lineage>
        <taxon>Eukaryota</taxon>
        <taxon>Metazoa</taxon>
        <taxon>Chordata</taxon>
        <taxon>Craniata</taxon>
        <taxon>Vertebrata</taxon>
        <taxon>Euteleostomi</taxon>
        <taxon>Coelacanthiformes</taxon>
        <taxon>Coelacanthidae</taxon>
        <taxon>Latimeria</taxon>
    </lineage>
</organism>
<evidence type="ECO:0000256" key="1">
    <source>
        <dbReference type="ARBA" id="ARBA00004651"/>
    </source>
</evidence>
<protein>
    <recommendedName>
        <fullName evidence="11">Vomeronasal type-1 receptor</fullName>
    </recommendedName>
</protein>
<evidence type="ECO:0000256" key="7">
    <source>
        <dbReference type="ARBA" id="ARBA00023040"/>
    </source>
</evidence>
<keyword evidence="9 11" id="KW-0675">Receptor</keyword>
<dbReference type="Gene3D" id="1.20.1070.10">
    <property type="entry name" value="Rhodopsin 7-helix transmembrane proteins"/>
    <property type="match status" value="1"/>
</dbReference>
<dbReference type="FunFam" id="1.20.1070.10:FF:000300">
    <property type="entry name" value="Vomeronasal type-1 receptor"/>
    <property type="match status" value="1"/>
</dbReference>
<feature type="transmembrane region" description="Helical" evidence="11">
    <location>
        <begin position="273"/>
        <end position="291"/>
    </location>
</feature>
<comment type="subcellular location">
    <subcellularLocation>
        <location evidence="1 11">Cell membrane</location>
        <topology evidence="1 11">Multi-pass membrane protein</topology>
    </subcellularLocation>
</comment>
<evidence type="ECO:0000256" key="2">
    <source>
        <dbReference type="ARBA" id="ARBA00010663"/>
    </source>
</evidence>
<reference evidence="14" key="1">
    <citation type="submission" date="2011-08" db="EMBL/GenBank/DDBJ databases">
        <title>The draft genome of Latimeria chalumnae.</title>
        <authorList>
            <person name="Di Palma F."/>
            <person name="Alfoldi J."/>
            <person name="Johnson J."/>
            <person name="Berlin A."/>
            <person name="Gnerre S."/>
            <person name="Jaffe D."/>
            <person name="MacCallum I."/>
            <person name="Young S."/>
            <person name="Walker B.J."/>
            <person name="Lander E."/>
            <person name="Lindblad-Toh K."/>
        </authorList>
    </citation>
    <scope>NUCLEOTIDE SEQUENCE [LARGE SCALE GENOMIC DNA]</scope>
    <source>
        <strain evidence="14">Wild caught</strain>
    </source>
</reference>
<sequence>QERMNIRVTLKAIGFFLMVVIGIPGNFTILAVFALIKLSNGKLLSTDIILTKLAFVNLLIVLVKGIPQAFTAIGIRKLFNDNGCRAVLLLYRVSRALSICMTALLSCYQSIIIAPSSNRWRALKQKMPQKLVFIMIILWCVNIFIYSWTLSFSFAQLNSTTTEYTLNLEFCFVVFPSFQFYIGNGTLYLFRDFLFVGLMVLASGYIVFILYQHRKQVKGIRSSDRGQETRAETRAAKAVVMLVALYVILFGLDNIIWIYTLQLSKVAPEISDARVFFASCYSAISPILIIATNKKIQTARNIPNVSSHSKLLRNILL</sequence>
<keyword evidence="6 11" id="KW-1133">Transmembrane helix</keyword>
<evidence type="ECO:0000259" key="12">
    <source>
        <dbReference type="PROSITE" id="PS50262"/>
    </source>
</evidence>
<feature type="transmembrane region" description="Helical" evidence="11">
    <location>
        <begin position="164"/>
        <end position="182"/>
    </location>
</feature>
<dbReference type="GO" id="GO:0019236">
    <property type="term" value="P:response to pheromone"/>
    <property type="evidence" value="ECO:0007669"/>
    <property type="project" value="UniProtKB-KW"/>
</dbReference>
<dbReference type="FunCoup" id="H3BH68">
    <property type="interactions" value="3"/>
</dbReference>
<name>H3BH68_LATCH</name>
<dbReference type="SUPFAM" id="SSF81321">
    <property type="entry name" value="Family A G protein-coupled receptor-like"/>
    <property type="match status" value="1"/>
</dbReference>
<dbReference type="PROSITE" id="PS50262">
    <property type="entry name" value="G_PROTEIN_RECEP_F1_2"/>
    <property type="match status" value="1"/>
</dbReference>
<evidence type="ECO:0000256" key="10">
    <source>
        <dbReference type="ARBA" id="ARBA00023224"/>
    </source>
</evidence>
<dbReference type="GeneTree" id="ENSGT01030000234553"/>
<keyword evidence="3 11" id="KW-1003">Cell membrane</keyword>
<accession>H3BH68</accession>
<reference evidence="13" key="2">
    <citation type="submission" date="2025-08" db="UniProtKB">
        <authorList>
            <consortium name="Ensembl"/>
        </authorList>
    </citation>
    <scope>IDENTIFICATION</scope>
</reference>
<feature type="transmembrane region" description="Helical" evidence="11">
    <location>
        <begin position="188"/>
        <end position="211"/>
    </location>
</feature>
<feature type="transmembrane region" description="Helical" evidence="11">
    <location>
        <begin position="12"/>
        <end position="36"/>
    </location>
</feature>
<dbReference type="PANTHER" id="PTHR24062">
    <property type="entry name" value="VOMERONASAL TYPE-1 RECEPTOR"/>
    <property type="match status" value="1"/>
</dbReference>
<dbReference type="Ensembl" id="ENSLACT00000021380.1">
    <property type="protein sequence ID" value="ENSLACP00000021239.1"/>
    <property type="gene ID" value="ENSLACG00000018660.1"/>
</dbReference>
<evidence type="ECO:0000313" key="14">
    <source>
        <dbReference type="Proteomes" id="UP000008672"/>
    </source>
</evidence>
<keyword evidence="14" id="KW-1185">Reference proteome</keyword>
<dbReference type="InterPro" id="IPR004072">
    <property type="entry name" value="Vmron_rcpt_1"/>
</dbReference>